<evidence type="ECO:0000256" key="1">
    <source>
        <dbReference type="SAM" id="Coils"/>
    </source>
</evidence>
<dbReference type="RefSeq" id="XP_067080313.1">
    <property type="nucleotide sequence ID" value="XM_067224212.1"/>
</dbReference>
<dbReference type="EMBL" id="CZPT02001192">
    <property type="protein sequence ID" value="SCU69325.1"/>
    <property type="molecule type" value="Genomic_DNA"/>
</dbReference>
<protein>
    <submittedName>
        <fullName evidence="2">Uncharacterized protein</fullName>
    </submittedName>
</protein>
<evidence type="ECO:0000313" key="3">
    <source>
        <dbReference type="Proteomes" id="UP000195570"/>
    </source>
</evidence>
<feature type="coiled-coil region" evidence="1">
    <location>
        <begin position="220"/>
        <end position="382"/>
    </location>
</feature>
<dbReference type="AlphaFoldDB" id="A0A1G4IAS1"/>
<comment type="caution">
    <text evidence="2">The sequence shown here is derived from an EMBL/GenBank/DDBJ whole genome shotgun (WGS) entry which is preliminary data.</text>
</comment>
<keyword evidence="1" id="KW-0175">Coiled coil</keyword>
<name>A0A1G4IAS1_TRYEQ</name>
<dbReference type="GeneID" id="92374831"/>
<keyword evidence="3" id="KW-1185">Reference proteome</keyword>
<dbReference type="VEuPathDB" id="TriTrypDB:TEOVI_000089100"/>
<gene>
    <name evidence="2" type="ORF">TEOVI_000089100</name>
</gene>
<feature type="coiled-coil region" evidence="1">
    <location>
        <begin position="414"/>
        <end position="466"/>
    </location>
</feature>
<dbReference type="Proteomes" id="UP000195570">
    <property type="component" value="Unassembled WGS sequence"/>
</dbReference>
<sequence>MKTYSELLAVCTEFRENFAALSEKYAGVTHELQSERERSERLVKQLEAAKNNEDRLNSGMRELKKELEEALAYKDRYLAATVSVEHLKGRLENARHAVADNLLEQEQQMDQLRAQIKDLQQRLNVSADVTVVQQLKRQVSELEERCAVQNGQLLEERERFSQQLLTAHNALREQQGRQLEVEQRCRSMEAELLQMRSLVRRSSDLQNDAAVSREKCVSDARKAALQVETLTAELRDAQVRLCEAESRHAEELEALRIEDAEEKARLLERVSQLSAAADEAAAQRVQEQEKYSALQRSVHQQLETVRADAREEVAAVQKLLADSRSEQQQQGWRVEQTRSELEESKRLLRQREAKLESYAAECKQLRTQMETLTQREEWLTAERDHLSQHLAAARKQVQDLVASHKGQEESGLEVERLRIQLRFREEELQEARHLVEVSETHVKDLEDAADRRVRLVRQELKRIKKQAKVESSQAETVRRRLVHALLERDMELRPCYSLETMERKPPQREQRVPSTYAHAFPTAPSGLDVMTLLRGQTEQAEALHQRLVELSK</sequence>
<reference evidence="2" key="1">
    <citation type="submission" date="2016-09" db="EMBL/GenBank/DDBJ databases">
        <authorList>
            <person name="Hebert L."/>
            <person name="Moumen B."/>
        </authorList>
    </citation>
    <scope>NUCLEOTIDE SEQUENCE [LARGE SCALE GENOMIC DNA]</scope>
    <source>
        <strain evidence="2">OVI</strain>
    </source>
</reference>
<evidence type="ECO:0000313" key="2">
    <source>
        <dbReference type="EMBL" id="SCU69325.1"/>
    </source>
</evidence>
<organism evidence="2 3">
    <name type="scientific">Trypanosoma equiperdum</name>
    <dbReference type="NCBI Taxonomy" id="5694"/>
    <lineage>
        <taxon>Eukaryota</taxon>
        <taxon>Discoba</taxon>
        <taxon>Euglenozoa</taxon>
        <taxon>Kinetoplastea</taxon>
        <taxon>Metakinetoplastina</taxon>
        <taxon>Trypanosomatida</taxon>
        <taxon>Trypanosomatidae</taxon>
        <taxon>Trypanosoma</taxon>
    </lineage>
</organism>
<feature type="coiled-coil region" evidence="1">
    <location>
        <begin position="29"/>
        <end position="191"/>
    </location>
</feature>
<accession>A0A1G4IAS1</accession>
<proteinExistence type="predicted"/>